<dbReference type="AlphaFoldDB" id="F8NNN8"/>
<name>F8NNN8_SERL9</name>
<dbReference type="HOGENOM" id="CLU_2528858_0_0_1"/>
<evidence type="ECO:0000313" key="2">
    <source>
        <dbReference type="EMBL" id="EGO27080.1"/>
    </source>
</evidence>
<evidence type="ECO:0000256" key="1">
    <source>
        <dbReference type="SAM" id="MobiDB-lite"/>
    </source>
</evidence>
<organism>
    <name type="scientific">Serpula lacrymans var. lacrymans (strain S7.9)</name>
    <name type="common">Dry rot fungus</name>
    <dbReference type="NCBI Taxonomy" id="578457"/>
    <lineage>
        <taxon>Eukaryota</taxon>
        <taxon>Fungi</taxon>
        <taxon>Dikarya</taxon>
        <taxon>Basidiomycota</taxon>
        <taxon>Agaricomycotina</taxon>
        <taxon>Agaricomycetes</taxon>
        <taxon>Agaricomycetidae</taxon>
        <taxon>Boletales</taxon>
        <taxon>Coniophorineae</taxon>
        <taxon>Serpulaceae</taxon>
        <taxon>Serpula</taxon>
    </lineage>
</organism>
<feature type="compositionally biased region" description="Basic and acidic residues" evidence="1">
    <location>
        <begin position="7"/>
        <end position="23"/>
    </location>
</feature>
<feature type="region of interest" description="Disordered" evidence="1">
    <location>
        <begin position="60"/>
        <end position="84"/>
    </location>
</feature>
<sequence length="84" mass="9749">MAQMLKKVMDDARGEVKQVQDQMEQEKAFSQKQIKELESHFISVNKAQASEIKMLQDELDNKQISGQGQRPPTRNSRFRNSINQ</sequence>
<accession>F8NNN8</accession>
<dbReference type="RefSeq" id="XP_007315171.1">
    <property type="nucleotide sequence ID" value="XM_007315109.1"/>
</dbReference>
<reference evidence="2" key="1">
    <citation type="submission" date="2011-04" db="EMBL/GenBank/DDBJ databases">
        <title>Evolution of plant cell wall degrading machinery underlies the functional diversity of forest fungi.</title>
        <authorList>
            <consortium name="US DOE Joint Genome Institute (JGI-PGF)"/>
            <person name="Eastwood D.C."/>
            <person name="Floudas D."/>
            <person name="Binder M."/>
            <person name="Majcherczyk A."/>
            <person name="Schneider P."/>
            <person name="Aerts A."/>
            <person name="Asiegbu F.O."/>
            <person name="Baker S.E."/>
            <person name="Barry K."/>
            <person name="Bendiksby M."/>
            <person name="Blumentritt M."/>
            <person name="Coutinho P.M."/>
            <person name="Cullen D."/>
            <person name="Cullen D."/>
            <person name="Gathman A."/>
            <person name="Goodell B."/>
            <person name="Henrissat B."/>
            <person name="Ihrmark K."/>
            <person name="Kauserud H."/>
            <person name="Kohler A."/>
            <person name="LaButti K."/>
            <person name="Lapidus A."/>
            <person name="Lavin J.L."/>
            <person name="Lee Y.-H."/>
            <person name="Lindquist E."/>
            <person name="Lilly W."/>
            <person name="Lucas S."/>
            <person name="Morin E."/>
            <person name="Murat C."/>
            <person name="Oguiza J.A."/>
            <person name="Park J."/>
            <person name="Pisabarro A.G."/>
            <person name="Riley R."/>
            <person name="Rosling A."/>
            <person name="Salamov A."/>
            <person name="Schmidt O."/>
            <person name="Schmutz J."/>
            <person name="Skrede I."/>
            <person name="Stenlid J."/>
            <person name="Wiebenga A."/>
            <person name="Xie X."/>
            <person name="Kues U."/>
            <person name="Hibbett D.S."/>
            <person name="Hoffmeister D."/>
            <person name="Hogberg N."/>
            <person name="Martin F."/>
            <person name="Grigoriev I.V."/>
            <person name="Watkinson S.C."/>
        </authorList>
    </citation>
    <scope>NUCLEOTIDE SEQUENCE</scope>
    <source>
        <strain evidence="2">S7.9</strain>
    </source>
</reference>
<dbReference type="KEGG" id="sla:SERLADRAFT_366608"/>
<feature type="compositionally biased region" description="Polar residues" evidence="1">
    <location>
        <begin position="62"/>
        <end position="84"/>
    </location>
</feature>
<protein>
    <submittedName>
        <fullName evidence="2">Uncharacterized protein</fullName>
    </submittedName>
</protein>
<dbReference type="EMBL" id="GL945431">
    <property type="protein sequence ID" value="EGO27080.1"/>
    <property type="molecule type" value="Genomic_DNA"/>
</dbReference>
<dbReference type="GeneID" id="18810158"/>
<gene>
    <name evidence="2" type="ORF">SERLADRAFT_366608</name>
</gene>
<feature type="region of interest" description="Disordered" evidence="1">
    <location>
        <begin position="1"/>
        <end position="23"/>
    </location>
</feature>
<dbReference type="Proteomes" id="UP000008064">
    <property type="component" value="Unassembled WGS sequence"/>
</dbReference>
<proteinExistence type="predicted"/>